<name>A0A8H4VLY3_9AGAR</name>
<dbReference type="AlphaFoldDB" id="A0A8H4VLY3"/>
<dbReference type="Proteomes" id="UP000521872">
    <property type="component" value="Unassembled WGS sequence"/>
</dbReference>
<dbReference type="EMBL" id="JAACJL010000046">
    <property type="protein sequence ID" value="KAF4612915.1"/>
    <property type="molecule type" value="Genomic_DNA"/>
</dbReference>
<proteinExistence type="predicted"/>
<gene>
    <name evidence="2" type="ORF">D9613_010729</name>
</gene>
<comment type="caution">
    <text evidence="2">The sequence shown here is derived from an EMBL/GenBank/DDBJ whole genome shotgun (WGS) entry which is preliminary data.</text>
</comment>
<accession>A0A8H4VLY3</accession>
<feature type="transmembrane region" description="Helical" evidence="1">
    <location>
        <begin position="70"/>
        <end position="95"/>
    </location>
</feature>
<keyword evidence="1" id="KW-0472">Membrane</keyword>
<organism evidence="2 3">
    <name type="scientific">Agrocybe pediades</name>
    <dbReference type="NCBI Taxonomy" id="84607"/>
    <lineage>
        <taxon>Eukaryota</taxon>
        <taxon>Fungi</taxon>
        <taxon>Dikarya</taxon>
        <taxon>Basidiomycota</taxon>
        <taxon>Agaricomycotina</taxon>
        <taxon>Agaricomycetes</taxon>
        <taxon>Agaricomycetidae</taxon>
        <taxon>Agaricales</taxon>
        <taxon>Agaricineae</taxon>
        <taxon>Strophariaceae</taxon>
        <taxon>Agrocybe</taxon>
    </lineage>
</organism>
<evidence type="ECO:0000313" key="3">
    <source>
        <dbReference type="Proteomes" id="UP000521872"/>
    </source>
</evidence>
<keyword evidence="1" id="KW-0812">Transmembrane</keyword>
<evidence type="ECO:0000313" key="2">
    <source>
        <dbReference type="EMBL" id="KAF4612915.1"/>
    </source>
</evidence>
<keyword evidence="3" id="KW-1185">Reference proteome</keyword>
<reference evidence="2 3" key="1">
    <citation type="submission" date="2019-12" db="EMBL/GenBank/DDBJ databases">
        <authorList>
            <person name="Floudas D."/>
            <person name="Bentzer J."/>
            <person name="Ahren D."/>
            <person name="Johansson T."/>
            <person name="Persson P."/>
            <person name="Tunlid A."/>
        </authorList>
    </citation>
    <scope>NUCLEOTIDE SEQUENCE [LARGE SCALE GENOMIC DNA]</scope>
    <source>
        <strain evidence="2 3">CBS 102.39</strain>
    </source>
</reference>
<keyword evidence="1" id="KW-1133">Transmembrane helix</keyword>
<sequence>MLSSPPLGSSWLRSASACAFSLFVRPPPPRAFLHAAAAAAAVSAAAAPSPPWQSPPVACRPWRSAFIISPSSFIAFVGYSAAFVVLVVGTAHALLPSSSSSTSSSLL</sequence>
<evidence type="ECO:0000256" key="1">
    <source>
        <dbReference type="SAM" id="Phobius"/>
    </source>
</evidence>
<protein>
    <submittedName>
        <fullName evidence="2">Uncharacterized protein</fullName>
    </submittedName>
</protein>